<keyword evidence="1" id="KW-0812">Transmembrane</keyword>
<evidence type="ECO:0000256" key="1">
    <source>
        <dbReference type="RuleBase" id="RU367026"/>
    </source>
</evidence>
<evidence type="ECO:0000256" key="3">
    <source>
        <dbReference type="SAM" id="MobiDB-lite"/>
    </source>
</evidence>
<feature type="compositionally biased region" description="Low complexity" evidence="3">
    <location>
        <begin position="122"/>
        <end position="138"/>
    </location>
</feature>
<organism evidence="4 5">
    <name type="scientific">Haematococcus lacustris</name>
    <name type="common">Green alga</name>
    <name type="synonym">Haematococcus pluvialis</name>
    <dbReference type="NCBI Taxonomy" id="44745"/>
    <lineage>
        <taxon>Eukaryota</taxon>
        <taxon>Viridiplantae</taxon>
        <taxon>Chlorophyta</taxon>
        <taxon>core chlorophytes</taxon>
        <taxon>Chlorophyceae</taxon>
        <taxon>CS clade</taxon>
        <taxon>Chlamydomonadales</taxon>
        <taxon>Haematococcaceae</taxon>
        <taxon>Haematococcus</taxon>
    </lineage>
</organism>
<feature type="non-terminal residue" evidence="4">
    <location>
        <position position="1"/>
    </location>
</feature>
<comment type="similarity">
    <text evidence="1">Belongs to the BCAP29/BCAP31 family.</text>
</comment>
<dbReference type="Gene3D" id="1.20.5.110">
    <property type="match status" value="1"/>
</dbReference>
<feature type="coiled-coil region" evidence="2">
    <location>
        <begin position="154"/>
        <end position="209"/>
    </location>
</feature>
<keyword evidence="1" id="KW-0653">Protein transport</keyword>
<dbReference type="PANTHER" id="PTHR12701">
    <property type="entry name" value="BCR-ASSOCIATED PROTEIN, BAP"/>
    <property type="match status" value="1"/>
</dbReference>
<comment type="function">
    <text evidence="1">May play a role in anterograde transport of membrane proteins from the endoplasmic reticulum to the Golgi.</text>
</comment>
<dbReference type="PANTHER" id="PTHR12701:SF20">
    <property type="entry name" value="ENDOPLASMIC RETICULUM TRANSMEMBRANE PROTEIN"/>
    <property type="match status" value="1"/>
</dbReference>
<keyword evidence="5" id="KW-1185">Reference proteome</keyword>
<proteinExistence type="inferred from homology"/>
<keyword evidence="1" id="KW-0813">Transport</keyword>
<dbReference type="GO" id="GO:0006888">
    <property type="term" value="P:endoplasmic reticulum to Golgi vesicle-mediated transport"/>
    <property type="evidence" value="ECO:0007669"/>
    <property type="project" value="UniProtKB-UniRule"/>
</dbReference>
<keyword evidence="1" id="KW-1133">Transmembrane helix</keyword>
<name>A0A699YU68_HAELA</name>
<dbReference type="GO" id="GO:0070973">
    <property type="term" value="P:protein localization to endoplasmic reticulum exit site"/>
    <property type="evidence" value="ECO:0007669"/>
    <property type="project" value="UniProtKB-UniRule"/>
</dbReference>
<keyword evidence="1" id="KW-0256">Endoplasmic reticulum</keyword>
<dbReference type="GO" id="GO:0005789">
    <property type="term" value="C:endoplasmic reticulum membrane"/>
    <property type="evidence" value="ECO:0007669"/>
    <property type="project" value="UniProtKB-SubCell"/>
</dbReference>
<reference evidence="4 5" key="1">
    <citation type="submission" date="2020-02" db="EMBL/GenBank/DDBJ databases">
        <title>Draft genome sequence of Haematococcus lacustris strain NIES-144.</title>
        <authorList>
            <person name="Morimoto D."/>
            <person name="Nakagawa S."/>
            <person name="Yoshida T."/>
            <person name="Sawayama S."/>
        </authorList>
    </citation>
    <scope>NUCLEOTIDE SEQUENCE [LARGE SCALE GENOMIC DNA]</scope>
    <source>
        <strain evidence="4 5">NIES-144</strain>
    </source>
</reference>
<feature type="region of interest" description="Disordered" evidence="3">
    <location>
        <begin position="111"/>
        <end position="145"/>
    </location>
</feature>
<evidence type="ECO:0000256" key="2">
    <source>
        <dbReference type="SAM" id="Coils"/>
    </source>
</evidence>
<comment type="caution">
    <text evidence="1">Lacks conserved residue(s) required for the propagation of feature annotation.</text>
</comment>
<dbReference type="PROSITE" id="PS51257">
    <property type="entry name" value="PROKAR_LIPOPROTEIN"/>
    <property type="match status" value="1"/>
</dbReference>
<dbReference type="InterPro" id="IPR008417">
    <property type="entry name" value="BAP29/BAP31"/>
</dbReference>
<protein>
    <recommendedName>
        <fullName evidence="1">Endoplasmic reticulum transmembrane protein</fullName>
    </recommendedName>
</protein>
<gene>
    <name evidence="4" type="ORF">HaLaN_05193</name>
</gene>
<comment type="caution">
    <text evidence="4">The sequence shown here is derived from an EMBL/GenBank/DDBJ whole genome shotgun (WGS) entry which is preliminary data.</text>
</comment>
<dbReference type="EMBL" id="BLLF01000277">
    <property type="protein sequence ID" value="GFH09959.1"/>
    <property type="molecule type" value="Genomic_DNA"/>
</dbReference>
<sequence>MVSRRLSGNYVGHTIGHRTVLLTLAAVLAGLLVSCCIELSRGYDRSMQRDVRELVPAIDFLRGQVSACLCVLNLLLLFLARALAEALCRVDHSHKNLEAMQRQVKGLQAEYARATAPPTPSPAAAGAGGAPSQSGQGSLDRQAGGEAGVLKKQLDKAIADKMALQVAREAAEKAQQSAEASVAAMKSQLKGFDKEYDRVLEENAFLKRRLAGAGD</sequence>
<evidence type="ECO:0000313" key="4">
    <source>
        <dbReference type="EMBL" id="GFH09959.1"/>
    </source>
</evidence>
<comment type="subcellular location">
    <subcellularLocation>
        <location evidence="1">Endoplasmic reticulum membrane</location>
        <topology evidence="1">Multi-pass membrane protein</topology>
    </subcellularLocation>
</comment>
<dbReference type="AlphaFoldDB" id="A0A699YU68"/>
<accession>A0A699YU68</accession>
<feature type="non-terminal residue" evidence="4">
    <location>
        <position position="215"/>
    </location>
</feature>
<evidence type="ECO:0000313" key="5">
    <source>
        <dbReference type="Proteomes" id="UP000485058"/>
    </source>
</evidence>
<keyword evidence="1" id="KW-0931">ER-Golgi transport</keyword>
<feature type="transmembrane region" description="Helical" evidence="1">
    <location>
        <begin position="20"/>
        <end position="39"/>
    </location>
</feature>
<dbReference type="Proteomes" id="UP000485058">
    <property type="component" value="Unassembled WGS sequence"/>
</dbReference>
<dbReference type="GO" id="GO:0006886">
    <property type="term" value="P:intracellular protein transport"/>
    <property type="evidence" value="ECO:0007669"/>
    <property type="project" value="UniProtKB-UniRule"/>
</dbReference>
<keyword evidence="2" id="KW-0175">Coiled coil</keyword>
<feature type="transmembrane region" description="Helical" evidence="1">
    <location>
        <begin position="60"/>
        <end position="80"/>
    </location>
</feature>
<keyword evidence="1" id="KW-0472">Membrane</keyword>